<dbReference type="Proteomes" id="UP000019140">
    <property type="component" value="Unassembled WGS sequence"/>
</dbReference>
<feature type="compositionally biased region" description="Basic and acidic residues" evidence="1">
    <location>
        <begin position="468"/>
        <end position="499"/>
    </location>
</feature>
<protein>
    <recommendedName>
        <fullName evidence="2">CCHC-type domain-containing protein</fullName>
    </recommendedName>
</protein>
<feature type="region of interest" description="Disordered" evidence="1">
    <location>
        <begin position="549"/>
        <end position="577"/>
    </location>
</feature>
<feature type="compositionally biased region" description="Basic and acidic residues" evidence="1">
    <location>
        <begin position="13"/>
        <end position="22"/>
    </location>
</feature>
<proteinExistence type="predicted"/>
<feature type="compositionally biased region" description="Low complexity" evidence="1">
    <location>
        <begin position="500"/>
        <end position="517"/>
    </location>
</feature>
<keyword evidence="4" id="KW-1185">Reference proteome</keyword>
<reference evidence="3 4" key="1">
    <citation type="journal article" date="2014" name="Nature">
        <title>An environmental bacterial taxon with a large and distinct metabolic repertoire.</title>
        <authorList>
            <person name="Wilson M.C."/>
            <person name="Mori T."/>
            <person name="Ruckert C."/>
            <person name="Uria A.R."/>
            <person name="Helf M.J."/>
            <person name="Takada K."/>
            <person name="Gernert C."/>
            <person name="Steffens U.A."/>
            <person name="Heycke N."/>
            <person name="Schmitt S."/>
            <person name="Rinke C."/>
            <person name="Helfrich E.J."/>
            <person name="Brachmann A.O."/>
            <person name="Gurgui C."/>
            <person name="Wakimoto T."/>
            <person name="Kracht M."/>
            <person name="Crusemann M."/>
            <person name="Hentschel U."/>
            <person name="Abe I."/>
            <person name="Matsunaga S."/>
            <person name="Kalinowski J."/>
            <person name="Takeyama H."/>
            <person name="Piel J."/>
        </authorList>
    </citation>
    <scope>NUCLEOTIDE SEQUENCE [LARGE SCALE GENOMIC DNA]</scope>
    <source>
        <strain evidence="4">TSY2</strain>
    </source>
</reference>
<feature type="domain" description="CCHC-type" evidence="2">
    <location>
        <begin position="532"/>
        <end position="545"/>
    </location>
</feature>
<gene>
    <name evidence="3" type="ORF">ETSY2_37740</name>
</gene>
<dbReference type="EMBL" id="AZHX01001651">
    <property type="protein sequence ID" value="ETX01158.1"/>
    <property type="molecule type" value="Genomic_DNA"/>
</dbReference>
<sequence length="688" mass="75981">MEGGNQTDTVDAADPHASDDVQELREKLQMAQEELEIVRARLAQQLEQEQLAAAGEAAALAEQLKRAQQTAEAASLEGAEQRRRAEDAASQLDQLARENEELQRRVFETEETARTEVEATRMRLELERLRQLEEVRRQFDKERDRYQREHDQDATLIADLRTLLHDSTTRRPTDGTERELPASSVSVPASAPLHGGVEPCEPTEGSWVGNRSVSFTAGTPGVLDPPVTQADHTVDTSTLTGGPLSLVGVGGVASATDHNVADSAGRNSSCSSSSSGTGDGELIQQLTQLVQTQTAMVAAQTRAMSAQSLPPIPTYSGEGEEGFERWIDQFEERARLAGWTDDLRSYHLKMRLSKNAFQTYRLLPEEVKANYSATVSALKSKFKPIDIEELRGMEFHQVVQKGQSIEQLGLELQKLAKRAFPCLSGKDLDRLLKGRFFQALLPKWQRKLGAPKVEESFDELFNRARVSERREQQYSDLAEERKIKDKPRKTDTDTSRERGSGSSSKTGTGALSPNNDSSSDKPPRKQGQGIQCRACGRYGHIARNCLQRKRQGPEAPGRQESINPKPQDSLQVHSVSDCTDKELEQELSRRRLDKEQKLADVTSPVVNVVTGAIGSVYQLDVSVEGLAVSAIVDTGSQSTIISRALLHKVFAHIRNSGKVPPRLQEPCTKFRGKGGKPHTNYCTGPTYP</sequence>
<dbReference type="PANTHER" id="PTHR46888:SF1">
    <property type="entry name" value="RIBONUCLEASE H"/>
    <property type="match status" value="1"/>
</dbReference>
<dbReference type="SUPFAM" id="SSF57756">
    <property type="entry name" value="Retrovirus zinc finger-like domains"/>
    <property type="match status" value="1"/>
</dbReference>
<dbReference type="PANTHER" id="PTHR46888">
    <property type="entry name" value="ZINC KNUCKLE DOMAINCONTAINING PROTEIN-RELATED"/>
    <property type="match status" value="1"/>
</dbReference>
<dbReference type="PROSITE" id="PS50158">
    <property type="entry name" value="ZF_CCHC"/>
    <property type="match status" value="1"/>
</dbReference>
<evidence type="ECO:0000313" key="4">
    <source>
        <dbReference type="Proteomes" id="UP000019140"/>
    </source>
</evidence>
<dbReference type="SUPFAM" id="SSF50630">
    <property type="entry name" value="Acid proteases"/>
    <property type="match status" value="1"/>
</dbReference>
<dbReference type="GO" id="GO:0004190">
    <property type="term" value="F:aspartic-type endopeptidase activity"/>
    <property type="evidence" value="ECO:0007669"/>
    <property type="project" value="InterPro"/>
</dbReference>
<evidence type="ECO:0000259" key="2">
    <source>
        <dbReference type="PROSITE" id="PS50158"/>
    </source>
</evidence>
<dbReference type="AlphaFoldDB" id="W4LT55"/>
<dbReference type="HOGENOM" id="CLU_399932_0_0_7"/>
<dbReference type="PROSITE" id="PS00141">
    <property type="entry name" value="ASP_PROTEASE"/>
    <property type="match status" value="1"/>
</dbReference>
<accession>W4LT55</accession>
<feature type="region of interest" description="Disordered" evidence="1">
    <location>
        <begin position="468"/>
        <end position="531"/>
    </location>
</feature>
<dbReference type="GO" id="GO:0008270">
    <property type="term" value="F:zinc ion binding"/>
    <property type="evidence" value="ECO:0007669"/>
    <property type="project" value="InterPro"/>
</dbReference>
<feature type="region of interest" description="Disordered" evidence="1">
    <location>
        <begin position="258"/>
        <end position="278"/>
    </location>
</feature>
<dbReference type="InterPro" id="IPR021109">
    <property type="entry name" value="Peptidase_aspartic_dom_sf"/>
</dbReference>
<dbReference type="InterPro" id="IPR001878">
    <property type="entry name" value="Znf_CCHC"/>
</dbReference>
<evidence type="ECO:0000313" key="3">
    <source>
        <dbReference type="EMBL" id="ETX01158.1"/>
    </source>
</evidence>
<dbReference type="GO" id="GO:0003676">
    <property type="term" value="F:nucleic acid binding"/>
    <property type="evidence" value="ECO:0007669"/>
    <property type="project" value="InterPro"/>
</dbReference>
<dbReference type="PATRIC" id="fig|1429439.4.peg.6370"/>
<dbReference type="InterPro" id="IPR036875">
    <property type="entry name" value="Znf_CCHC_sf"/>
</dbReference>
<evidence type="ECO:0000256" key="1">
    <source>
        <dbReference type="SAM" id="MobiDB-lite"/>
    </source>
</evidence>
<feature type="region of interest" description="Disordered" evidence="1">
    <location>
        <begin position="167"/>
        <end position="205"/>
    </location>
</feature>
<feature type="compositionally biased region" description="Basic and acidic residues" evidence="1">
    <location>
        <begin position="167"/>
        <end position="180"/>
    </location>
</feature>
<comment type="caution">
    <text evidence="3">The sequence shown here is derived from an EMBL/GenBank/DDBJ whole genome shotgun (WGS) entry which is preliminary data.</text>
</comment>
<dbReference type="GO" id="GO:0006508">
    <property type="term" value="P:proteolysis"/>
    <property type="evidence" value="ECO:0007669"/>
    <property type="project" value="InterPro"/>
</dbReference>
<organism evidence="3 4">
    <name type="scientific">Candidatus Entotheonella gemina</name>
    <dbReference type="NCBI Taxonomy" id="1429439"/>
    <lineage>
        <taxon>Bacteria</taxon>
        <taxon>Pseudomonadati</taxon>
        <taxon>Nitrospinota/Tectimicrobiota group</taxon>
        <taxon>Candidatus Tectimicrobiota</taxon>
        <taxon>Candidatus Entotheonellia</taxon>
        <taxon>Candidatus Entotheonellales</taxon>
        <taxon>Candidatus Entotheonellaceae</taxon>
        <taxon>Candidatus Entotheonella</taxon>
    </lineage>
</organism>
<feature type="region of interest" description="Disordered" evidence="1">
    <location>
        <begin position="1"/>
        <end position="22"/>
    </location>
</feature>
<dbReference type="Gene3D" id="4.10.60.10">
    <property type="entry name" value="Zinc finger, CCHC-type"/>
    <property type="match status" value="1"/>
</dbReference>
<name>W4LT55_9BACT</name>
<feature type="compositionally biased region" description="Low complexity" evidence="1">
    <location>
        <begin position="181"/>
        <end position="192"/>
    </location>
</feature>
<dbReference type="InterPro" id="IPR001969">
    <property type="entry name" value="Aspartic_peptidase_AS"/>
</dbReference>
<feature type="region of interest" description="Disordered" evidence="1">
    <location>
        <begin position="71"/>
        <end position="90"/>
    </location>
</feature>
<feature type="compositionally biased region" description="Polar residues" evidence="1">
    <location>
        <begin position="560"/>
        <end position="577"/>
    </location>
</feature>